<proteinExistence type="predicted"/>
<comment type="caution">
    <text evidence="3">The sequence shown here is derived from an EMBL/GenBank/DDBJ whole genome shotgun (WGS) entry which is preliminary data.</text>
</comment>
<dbReference type="CDD" id="cd04301">
    <property type="entry name" value="NAT_SF"/>
    <property type="match status" value="1"/>
</dbReference>
<dbReference type="InterPro" id="IPR000182">
    <property type="entry name" value="GNAT_dom"/>
</dbReference>
<evidence type="ECO:0000313" key="4">
    <source>
        <dbReference type="Proteomes" id="UP001610104"/>
    </source>
</evidence>
<dbReference type="Pfam" id="PF00583">
    <property type="entry name" value="Acetyltransf_1"/>
    <property type="match status" value="1"/>
</dbReference>
<reference evidence="3 4" key="1">
    <citation type="submission" date="2024-02" db="EMBL/GenBank/DDBJ databases">
        <title>A Gaetbulibacter species isolated from tidal flats and genomic insights of their niches.</title>
        <authorList>
            <person name="Ye Y."/>
        </authorList>
    </citation>
    <scope>NUCLEOTIDE SEQUENCE [LARGE SCALE GENOMIC DNA]</scope>
    <source>
        <strain evidence="3 4">KEM-8</strain>
    </source>
</reference>
<dbReference type="InterPro" id="IPR016181">
    <property type="entry name" value="Acyl_CoA_acyltransferase"/>
</dbReference>
<gene>
    <name evidence="3" type="ORF">V8G56_11790</name>
</gene>
<dbReference type="InterPro" id="IPR050769">
    <property type="entry name" value="NAT_camello-type"/>
</dbReference>
<evidence type="ECO:0000313" key="3">
    <source>
        <dbReference type="EMBL" id="MFH6769423.1"/>
    </source>
</evidence>
<evidence type="ECO:0000256" key="1">
    <source>
        <dbReference type="ARBA" id="ARBA00022679"/>
    </source>
</evidence>
<feature type="domain" description="N-acetyltransferase" evidence="2">
    <location>
        <begin position="3"/>
        <end position="155"/>
    </location>
</feature>
<dbReference type="PANTHER" id="PTHR13947">
    <property type="entry name" value="GNAT FAMILY N-ACETYLTRANSFERASE"/>
    <property type="match status" value="1"/>
</dbReference>
<keyword evidence="4" id="KW-1185">Reference proteome</keyword>
<organism evidence="3 4">
    <name type="scientific">Gaetbulibacter aquiaggeris</name>
    <dbReference type="NCBI Taxonomy" id="1735373"/>
    <lineage>
        <taxon>Bacteria</taxon>
        <taxon>Pseudomonadati</taxon>
        <taxon>Bacteroidota</taxon>
        <taxon>Flavobacteriia</taxon>
        <taxon>Flavobacteriales</taxon>
        <taxon>Flavobacteriaceae</taxon>
        <taxon>Gaetbulibacter</taxon>
    </lineage>
</organism>
<accession>A0ABW7MUE1</accession>
<dbReference type="PROSITE" id="PS51186">
    <property type="entry name" value="GNAT"/>
    <property type="match status" value="1"/>
</dbReference>
<dbReference type="EMBL" id="JBAWKC010000004">
    <property type="protein sequence ID" value="MFH6769423.1"/>
    <property type="molecule type" value="Genomic_DNA"/>
</dbReference>
<dbReference type="SUPFAM" id="SSF55729">
    <property type="entry name" value="Acyl-CoA N-acyltransferases (Nat)"/>
    <property type="match status" value="1"/>
</dbReference>
<dbReference type="RefSeq" id="WP_395438661.1">
    <property type="nucleotide sequence ID" value="NZ_JBAWKC010000004.1"/>
</dbReference>
<dbReference type="PANTHER" id="PTHR13947:SF37">
    <property type="entry name" value="LD18367P"/>
    <property type="match status" value="1"/>
</dbReference>
<keyword evidence="1" id="KW-0808">Transferase</keyword>
<evidence type="ECO:0000259" key="2">
    <source>
        <dbReference type="PROSITE" id="PS51186"/>
    </source>
</evidence>
<sequence length="157" mass="18450">MLINIISYQPEYIPSFYELNIEWLQTFFYVEPYDEEVLSNPKKYIIDKGGHIFFAKLENQIIGTVALMPTKVNSIVELTKMAVSPSYRGLIIGQQLMQHCIRYSMENNINSIILYSNRKLENAIYIYKKYGFIEIPVEENCPYKRCNIKMQLALKKS</sequence>
<protein>
    <submittedName>
        <fullName evidence="3">GNAT family N-acetyltransferase</fullName>
    </submittedName>
</protein>
<dbReference type="Proteomes" id="UP001610104">
    <property type="component" value="Unassembled WGS sequence"/>
</dbReference>
<name>A0ABW7MUE1_9FLAO</name>
<dbReference type="Gene3D" id="3.40.630.30">
    <property type="match status" value="1"/>
</dbReference>